<evidence type="ECO:0000313" key="2">
    <source>
        <dbReference type="EMBL" id="MCY9546777.1"/>
    </source>
</evidence>
<gene>
    <name evidence="2" type="ORF">M5W82_07400</name>
</gene>
<keyword evidence="1" id="KW-0472">Membrane</keyword>
<dbReference type="Proteomes" id="UP001527052">
    <property type="component" value="Unassembled WGS sequence"/>
</dbReference>
<feature type="transmembrane region" description="Helical" evidence="1">
    <location>
        <begin position="331"/>
        <end position="352"/>
    </location>
</feature>
<name>A0ABT4EM94_9BACI</name>
<evidence type="ECO:0000313" key="3">
    <source>
        <dbReference type="Proteomes" id="UP001527052"/>
    </source>
</evidence>
<dbReference type="EMBL" id="JAMDLZ010000012">
    <property type="protein sequence ID" value="MCY9546777.1"/>
    <property type="molecule type" value="Genomic_DNA"/>
</dbReference>
<sequence>MAINLTAIFKMKDEGSSKMRKITQMMDQMNRTSKATGDGMTRAQSATTRLGGAVSSASSRMGGFATQVSRLHVSSSGLSASLGGMQSALVGIAREYVGAQGAAKAFDATIGAAARFERSSMSLEGMIGDKKATKDYLNMVDKLAQASPVLNSTDMIDNSKAFVGMSKNVDELKQVWSLVERAQAFSGVDTKQAAFSVKELFQGDYISFQDAVGGVDKKTLQSIAKMDGLMPRVKALGAAFDKMGVGQSMIDKMGNTTLGQWSQLGEGMQKLFRDIGMESNSKLSEALKRVNAAFGKLDTKSIANNLGSMLGKVTDKAIALYDAFMKWREPITYALGAIATFVAALAVVGTISALLNPISLIAAGIAAAAVGLKSLYDNSESFRGAIERVVTVVKDLWSVFQKGGVEGLISVLFPPDVAEKINGVINGIKSKISELMTAFKEGGFGGVFDKIFGEGSFDTLKTKFEEIKSYISEKITQFKPVFDQLVEAFSTAWNTVSDIISNVWTIIEPYLSGLWNMIQILGDVVMIVFDNVIAPAISFLAQLFSTLWSIAKPILELLGIAWEALSTVLKWVWDNVLAPLVDFILTGVKNAFDNFSGALEIVQGWFETLSGWISTAYGYVKDFIGFIGKAKMPSWITNGISAGVDFVGNLIGAGGDKKGGNPKSNYHGLSNVPYDGYSARLHKGERVMTARENRDYSEGNGGGTGGGVVVTGNSFTVREEADIEKIAFSLAKLIEKERVQVG</sequence>
<dbReference type="InterPro" id="IPR016024">
    <property type="entry name" value="ARM-type_fold"/>
</dbReference>
<reference evidence="2 3" key="1">
    <citation type="submission" date="2022-05" db="EMBL/GenBank/DDBJ databases">
        <title>Genome Sequencing of Bee-Associated Microbes.</title>
        <authorList>
            <person name="Dunlap C."/>
        </authorList>
    </citation>
    <scope>NUCLEOTIDE SEQUENCE [LARGE SCALE GENOMIC DNA]</scope>
    <source>
        <strain evidence="2 3">NRRL BD-083</strain>
    </source>
</reference>
<dbReference type="SUPFAM" id="SSF48371">
    <property type="entry name" value="ARM repeat"/>
    <property type="match status" value="1"/>
</dbReference>
<protein>
    <submittedName>
        <fullName evidence="2">Phage tail tape measure protein</fullName>
    </submittedName>
</protein>
<evidence type="ECO:0000256" key="1">
    <source>
        <dbReference type="SAM" id="Phobius"/>
    </source>
</evidence>
<organism evidence="2 3">
    <name type="scientific">Lysinibacillus xylanilyticus</name>
    <dbReference type="NCBI Taxonomy" id="582475"/>
    <lineage>
        <taxon>Bacteria</taxon>
        <taxon>Bacillati</taxon>
        <taxon>Bacillota</taxon>
        <taxon>Bacilli</taxon>
        <taxon>Bacillales</taxon>
        <taxon>Bacillaceae</taxon>
        <taxon>Lysinibacillus</taxon>
    </lineage>
</organism>
<keyword evidence="1" id="KW-1133">Transmembrane helix</keyword>
<accession>A0ABT4EM94</accession>
<dbReference type="Gene3D" id="1.20.120.20">
    <property type="entry name" value="Apolipoprotein"/>
    <property type="match status" value="1"/>
</dbReference>
<keyword evidence="1" id="KW-0812">Transmembrane</keyword>
<proteinExistence type="predicted"/>
<keyword evidence="3" id="KW-1185">Reference proteome</keyword>
<comment type="caution">
    <text evidence="2">The sequence shown here is derived from an EMBL/GenBank/DDBJ whole genome shotgun (WGS) entry which is preliminary data.</text>
</comment>
<dbReference type="RefSeq" id="WP_268636963.1">
    <property type="nucleotide sequence ID" value="NZ_JAMDLZ010000012.1"/>
</dbReference>